<feature type="transmembrane region" description="Helical" evidence="1">
    <location>
        <begin position="6"/>
        <end position="37"/>
    </location>
</feature>
<name>A0A0R0AKM8_9GAMM</name>
<evidence type="ECO:0000313" key="3">
    <source>
        <dbReference type="EMBL" id="KRG42174.1"/>
    </source>
</evidence>
<proteinExistence type="predicted"/>
<evidence type="ECO:0000259" key="2">
    <source>
        <dbReference type="Pfam" id="PF13548"/>
    </source>
</evidence>
<feature type="transmembrane region" description="Helical" evidence="1">
    <location>
        <begin position="159"/>
        <end position="180"/>
    </location>
</feature>
<dbReference type="InterPro" id="IPR025196">
    <property type="entry name" value="DUF4126"/>
</dbReference>
<evidence type="ECO:0000256" key="1">
    <source>
        <dbReference type="SAM" id="Phobius"/>
    </source>
</evidence>
<dbReference type="EMBL" id="LLXS01000020">
    <property type="protein sequence ID" value="KRG42174.1"/>
    <property type="molecule type" value="Genomic_DNA"/>
</dbReference>
<dbReference type="RefSeq" id="WP_057506049.1">
    <property type="nucleotide sequence ID" value="NZ_LLXS01000020.1"/>
</dbReference>
<accession>A0A0R0AKM8</accession>
<protein>
    <recommendedName>
        <fullName evidence="2">DUF4126 domain-containing protein</fullName>
    </recommendedName>
</protein>
<comment type="caution">
    <text evidence="3">The sequence shown here is derived from an EMBL/GenBank/DDBJ whole genome shotgun (WGS) entry which is preliminary data.</text>
</comment>
<dbReference type="Pfam" id="PF13548">
    <property type="entry name" value="DUF4126"/>
    <property type="match status" value="1"/>
</dbReference>
<feature type="domain" description="DUF4126" evidence="2">
    <location>
        <begin position="9"/>
        <end position="174"/>
    </location>
</feature>
<keyword evidence="4" id="KW-1185">Reference proteome</keyword>
<keyword evidence="1" id="KW-0472">Membrane</keyword>
<organism evidence="3 4">
    <name type="scientific">Stenotrophomonas pictorum JCM 9942</name>
    <dbReference type="NCBI Taxonomy" id="1236960"/>
    <lineage>
        <taxon>Bacteria</taxon>
        <taxon>Pseudomonadati</taxon>
        <taxon>Pseudomonadota</taxon>
        <taxon>Gammaproteobacteria</taxon>
        <taxon>Lysobacterales</taxon>
        <taxon>Lysobacteraceae</taxon>
        <taxon>Stenotrophomonas</taxon>
    </lineage>
</organism>
<evidence type="ECO:0000313" key="4">
    <source>
        <dbReference type="Proteomes" id="UP000050836"/>
    </source>
</evidence>
<gene>
    <name evidence="3" type="ORF">ARC78_09480</name>
</gene>
<reference evidence="3 4" key="1">
    <citation type="submission" date="2015-10" db="EMBL/GenBank/DDBJ databases">
        <title>Genome sequencing and analysis of members of genus Stenotrophomonas.</title>
        <authorList>
            <person name="Patil P.P."/>
            <person name="Midha S."/>
            <person name="Patil P.B."/>
        </authorList>
    </citation>
    <scope>NUCLEOTIDE SEQUENCE [LARGE SCALE GENOMIC DNA]</scope>
    <source>
        <strain evidence="3 4">JCM 9942</strain>
    </source>
</reference>
<dbReference type="Proteomes" id="UP000050836">
    <property type="component" value="Unassembled WGS sequence"/>
</dbReference>
<keyword evidence="1" id="KW-1133">Transmembrane helix</keyword>
<sequence>MTDAHIFVIGILLAWLAGIRVYLTVFGVGLAGLLGWVELPPALQATQSWWVLGTSGALAVTEFFADKIPGVDSIWDLLQTLARVPAGAFLAAATLSGDGELSTGVLAAGAGVALASHGLKAGTRALLNTSPEPASNWVASTAEDGVVIGGLALALANPWLALVFVIGASLIGALTVWLIWRMLWRGLRRLFAAPPPAARPAQAPAPGDHSLPPSA</sequence>
<keyword evidence="1" id="KW-0812">Transmembrane</keyword>
<dbReference type="AlphaFoldDB" id="A0A0R0AKM8"/>